<keyword evidence="1" id="KW-0472">Membrane</keyword>
<feature type="transmembrane region" description="Helical" evidence="1">
    <location>
        <begin position="134"/>
        <end position="152"/>
    </location>
</feature>
<feature type="transmembrane region" description="Helical" evidence="1">
    <location>
        <begin position="94"/>
        <end position="114"/>
    </location>
</feature>
<dbReference type="RefSeq" id="WP_341416173.1">
    <property type="nucleotide sequence ID" value="NZ_JBBPCC010000008.1"/>
</dbReference>
<dbReference type="InterPro" id="IPR009214">
    <property type="entry name" value="DUF1129"/>
</dbReference>
<reference evidence="2 3" key="1">
    <citation type="submission" date="2024-04" db="EMBL/GenBank/DDBJ databases">
        <title>draft genome sequnece of Paenibacillus filicis.</title>
        <authorList>
            <person name="Kim D.-U."/>
        </authorList>
    </citation>
    <scope>NUCLEOTIDE SEQUENCE [LARGE SCALE GENOMIC DNA]</scope>
    <source>
        <strain evidence="2 3">KACC14197</strain>
    </source>
</reference>
<feature type="transmembrane region" description="Helical" evidence="1">
    <location>
        <begin position="198"/>
        <end position="216"/>
    </location>
</feature>
<dbReference type="Proteomes" id="UP001469365">
    <property type="component" value="Unassembled WGS sequence"/>
</dbReference>
<dbReference type="EMBL" id="JBBPCC010000008">
    <property type="protein sequence ID" value="MEK8129075.1"/>
    <property type="molecule type" value="Genomic_DNA"/>
</dbReference>
<comment type="caution">
    <text evidence="2">The sequence shown here is derived from an EMBL/GenBank/DDBJ whole genome shotgun (WGS) entry which is preliminary data.</text>
</comment>
<name>A0ABU9DLY0_9BACL</name>
<dbReference type="Gene3D" id="1.10.1900.10">
    <property type="entry name" value="c-terminal domain of poly(a) binding protein"/>
    <property type="match status" value="1"/>
</dbReference>
<proteinExistence type="predicted"/>
<feature type="transmembrane region" description="Helical" evidence="1">
    <location>
        <begin position="164"/>
        <end position="186"/>
    </location>
</feature>
<accession>A0ABU9DLY0</accession>
<dbReference type="Pfam" id="PF06570">
    <property type="entry name" value="DUF1129"/>
    <property type="match status" value="1"/>
</dbReference>
<evidence type="ECO:0000256" key="1">
    <source>
        <dbReference type="SAM" id="Phobius"/>
    </source>
</evidence>
<keyword evidence="1" id="KW-0812">Transmembrane</keyword>
<evidence type="ECO:0000313" key="3">
    <source>
        <dbReference type="Proteomes" id="UP001469365"/>
    </source>
</evidence>
<gene>
    <name evidence="2" type="ORF">WMW72_14315</name>
</gene>
<protein>
    <submittedName>
        <fullName evidence="2">DUF1129 family protein</fullName>
    </submittedName>
</protein>
<keyword evidence="1" id="KW-1133">Transmembrane helix</keyword>
<evidence type="ECO:0000313" key="2">
    <source>
        <dbReference type="EMBL" id="MEK8129075.1"/>
    </source>
</evidence>
<dbReference type="SUPFAM" id="SSF158560">
    <property type="entry name" value="BH3980-like"/>
    <property type="match status" value="1"/>
</dbReference>
<sequence>MNLQDMIQENNRLRVLLHAENRVYYEGLLVYIRSSNMDQVKAEELLLEMLQHTLEAQTKGRLAREVFGDDPEQYGRELLEQLPKPGPRERLSTWSLMIWSSLTWVFLTLAIQGMIKLLSGDSLEAASRIQLSSIMLQMLITILLVSAVLRIVKKSSFQQGRMPFNWLIFVAIFSVIIISVLIQRYVQDPLPVLTIHPGWSLLFFALGGIGMKFIFFRSSRLQKNG</sequence>
<organism evidence="2 3">
    <name type="scientific">Paenibacillus filicis</name>
    <dbReference type="NCBI Taxonomy" id="669464"/>
    <lineage>
        <taxon>Bacteria</taxon>
        <taxon>Bacillati</taxon>
        <taxon>Bacillota</taxon>
        <taxon>Bacilli</taxon>
        <taxon>Bacillales</taxon>
        <taxon>Paenibacillaceae</taxon>
        <taxon>Paenibacillus</taxon>
    </lineage>
</organism>
<keyword evidence="3" id="KW-1185">Reference proteome</keyword>